<proteinExistence type="predicted"/>
<keyword evidence="1" id="KW-1133">Transmembrane helix</keyword>
<accession>A0A7L7KTR6</accession>
<feature type="transmembrane region" description="Helical" evidence="1">
    <location>
        <begin position="307"/>
        <end position="325"/>
    </location>
</feature>
<dbReference type="RefSeq" id="WP_258877449.1">
    <property type="nucleotide sequence ID" value="NZ_CP048914.1"/>
</dbReference>
<reference evidence="2 3" key="1">
    <citation type="submission" date="2020-02" db="EMBL/GenBank/DDBJ databases">
        <authorList>
            <person name="Zheng R.K."/>
            <person name="Sun C.M."/>
        </authorList>
    </citation>
    <scope>NUCLEOTIDE SEQUENCE [LARGE SCALE GENOMIC DNA]</scope>
    <source>
        <strain evidence="3">zrk13</strain>
    </source>
</reference>
<gene>
    <name evidence="2" type="ORF">G4Z02_07785</name>
</gene>
<organism evidence="2 3">
    <name type="scientific">Candidatus Xianfuyuplasma coldseepsis</name>
    <dbReference type="NCBI Taxonomy" id="2782163"/>
    <lineage>
        <taxon>Bacteria</taxon>
        <taxon>Bacillati</taxon>
        <taxon>Mycoplasmatota</taxon>
        <taxon>Mollicutes</taxon>
        <taxon>Candidatus Izemoplasmatales</taxon>
        <taxon>Candidatus Izemoplasmataceae</taxon>
        <taxon>Candidatus Xianfuyuplasma</taxon>
    </lineage>
</organism>
<dbReference type="Proteomes" id="UP000514720">
    <property type="component" value="Chromosome"/>
</dbReference>
<evidence type="ECO:0000313" key="2">
    <source>
        <dbReference type="EMBL" id="QMS85646.1"/>
    </source>
</evidence>
<name>A0A7L7KTR6_9MOLU</name>
<dbReference type="EMBL" id="CP048914">
    <property type="protein sequence ID" value="QMS85646.1"/>
    <property type="molecule type" value="Genomic_DNA"/>
</dbReference>
<evidence type="ECO:0000256" key="1">
    <source>
        <dbReference type="SAM" id="Phobius"/>
    </source>
</evidence>
<keyword evidence="1" id="KW-0812">Transmembrane</keyword>
<evidence type="ECO:0000313" key="3">
    <source>
        <dbReference type="Proteomes" id="UP000514720"/>
    </source>
</evidence>
<keyword evidence="1" id="KW-0472">Membrane</keyword>
<dbReference type="KEGG" id="xcl:G4Z02_07785"/>
<dbReference type="AlphaFoldDB" id="A0A7L7KTR6"/>
<keyword evidence="3" id="KW-1185">Reference proteome</keyword>
<sequence length="330" mass="38852">MAGKKKSEDFIFLYNKKEKISKLVKDFTVIPSHEIVKYLLNKEIYLPNYLHKALIRKNIAPAIADADSSNKFSDEMKFRLRWFDKFTIFQLERLALGYQLPINVTEYKKDFWDIIVRNRSELGINNLEFVKLQNLTLKYAREPQESYDAMMEEFRQVYFEPDGYFDGTLIEDAKEVLSNATTLTEIRDLGKRYNVEIPRRINKKQLIDIVSLKLGFDEEKREEIAKKSILEIERYAKRRKVNVSIELKKDDMIEYILIKMPQTVAPKYTNSLKVFAGMNIEEYLYNLKFQEIASVVSDKRKKRVRTGFLVLIAIVVVAAVGYLIYTNFIV</sequence>
<protein>
    <submittedName>
        <fullName evidence="2">Uncharacterized protein</fullName>
    </submittedName>
</protein>